<dbReference type="InterPro" id="IPR036116">
    <property type="entry name" value="FN3_sf"/>
</dbReference>
<dbReference type="SUPFAM" id="SSF49265">
    <property type="entry name" value="Fibronectin type III"/>
    <property type="match status" value="1"/>
</dbReference>
<dbReference type="PROSITE" id="PS50853">
    <property type="entry name" value="FN3"/>
    <property type="match status" value="1"/>
</dbReference>
<dbReference type="Gene3D" id="2.60.40.10">
    <property type="entry name" value="Immunoglobulins"/>
    <property type="match status" value="1"/>
</dbReference>
<name>A0ABR7YU19_9SPHI</name>
<accession>A0ABR7YU19</accession>
<evidence type="ECO:0000259" key="1">
    <source>
        <dbReference type="PROSITE" id="PS50853"/>
    </source>
</evidence>
<feature type="domain" description="Fibronectin type-III" evidence="1">
    <location>
        <begin position="118"/>
        <end position="212"/>
    </location>
</feature>
<dbReference type="EMBL" id="JACOIK010000015">
    <property type="protein sequence ID" value="MBD1434829.1"/>
    <property type="molecule type" value="Genomic_DNA"/>
</dbReference>
<sequence length="212" mass="23552">MNIKQQALGGFKRASDEAVLVKGKTVLLAMTNNPNFENPNPSLAAVVEVVATYEQKLSVARWRRSSPEDTAIKNEARNVLEKMLKRLAFYVTHAADGNLSVLLSSGFDVSSLPQKSDVPTGVTGVCLRDGGQSGQMRLDFDKNKLAKIYEYQICEVDSRGLPDDWSEGYITTSSRQNIIAPLTFLQRYGVRIRAINGYGRSEWSEIVIHVVR</sequence>
<organism evidence="2 3">
    <name type="scientific">Sphingobacterium micropteri</name>
    <dbReference type="NCBI Taxonomy" id="2763501"/>
    <lineage>
        <taxon>Bacteria</taxon>
        <taxon>Pseudomonadati</taxon>
        <taxon>Bacteroidota</taxon>
        <taxon>Sphingobacteriia</taxon>
        <taxon>Sphingobacteriales</taxon>
        <taxon>Sphingobacteriaceae</taxon>
        <taxon>Sphingobacterium</taxon>
    </lineage>
</organism>
<comment type="caution">
    <text evidence="2">The sequence shown here is derived from an EMBL/GenBank/DDBJ whole genome shotgun (WGS) entry which is preliminary data.</text>
</comment>
<dbReference type="CDD" id="cd00063">
    <property type="entry name" value="FN3"/>
    <property type="match status" value="1"/>
</dbReference>
<protein>
    <recommendedName>
        <fullName evidence="1">Fibronectin type-III domain-containing protein</fullName>
    </recommendedName>
</protein>
<gene>
    <name evidence="2" type="ORF">H8B06_18540</name>
</gene>
<reference evidence="2 3" key="1">
    <citation type="submission" date="2020-08" db="EMBL/GenBank/DDBJ databases">
        <title>Sphingobacterium sp. DN00404 isolated from aquaculture water.</title>
        <authorList>
            <person name="Zhang M."/>
        </authorList>
    </citation>
    <scope>NUCLEOTIDE SEQUENCE [LARGE SCALE GENOMIC DNA]</scope>
    <source>
        <strain evidence="2 3">DN00404</strain>
    </source>
</reference>
<proteinExistence type="predicted"/>
<dbReference type="RefSeq" id="WP_190995684.1">
    <property type="nucleotide sequence ID" value="NZ_JACOIK010000015.1"/>
</dbReference>
<dbReference type="InterPro" id="IPR013783">
    <property type="entry name" value="Ig-like_fold"/>
</dbReference>
<dbReference type="Proteomes" id="UP000602759">
    <property type="component" value="Unassembled WGS sequence"/>
</dbReference>
<keyword evidence="3" id="KW-1185">Reference proteome</keyword>
<dbReference type="InterPro" id="IPR003961">
    <property type="entry name" value="FN3_dom"/>
</dbReference>
<evidence type="ECO:0000313" key="2">
    <source>
        <dbReference type="EMBL" id="MBD1434829.1"/>
    </source>
</evidence>
<evidence type="ECO:0000313" key="3">
    <source>
        <dbReference type="Proteomes" id="UP000602759"/>
    </source>
</evidence>